<dbReference type="RefSeq" id="WP_165105228.1">
    <property type="nucleotide sequence ID" value="NZ_JAAKYA010000006.1"/>
</dbReference>
<dbReference type="Proteomes" id="UP000477311">
    <property type="component" value="Unassembled WGS sequence"/>
</dbReference>
<accession>A0A6M1RML0</accession>
<dbReference type="Gene3D" id="3.30.70.1380">
    <property type="entry name" value="Transcriptional regulatory protein pf0864 domain like"/>
    <property type="match status" value="1"/>
</dbReference>
<dbReference type="Pfam" id="PF01969">
    <property type="entry name" value="Ni_insertion"/>
    <property type="match status" value="1"/>
</dbReference>
<evidence type="ECO:0000313" key="5">
    <source>
        <dbReference type="Proteomes" id="UP000477311"/>
    </source>
</evidence>
<dbReference type="InterPro" id="IPR002822">
    <property type="entry name" value="Ni_insertion"/>
</dbReference>
<evidence type="ECO:0000256" key="2">
    <source>
        <dbReference type="HAMAP-Rule" id="MF_01074"/>
    </source>
</evidence>
<dbReference type="GO" id="GO:0016829">
    <property type="term" value="F:lyase activity"/>
    <property type="evidence" value="ECO:0007669"/>
    <property type="project" value="UniProtKB-UniRule"/>
</dbReference>
<dbReference type="AlphaFoldDB" id="A0A6M1RML0"/>
<dbReference type="Gene3D" id="3.10.20.300">
    <property type="entry name" value="mk0293 like domain"/>
    <property type="match status" value="1"/>
</dbReference>
<proteinExistence type="inferred from homology"/>
<gene>
    <name evidence="2 4" type="primary">larC</name>
    <name evidence="4" type="ORF">G4L39_00915</name>
</gene>
<keyword evidence="2" id="KW-0456">Lyase</keyword>
<comment type="function">
    <text evidence="2">Involved in the biosynthesis of a nickel-pincer cofactor ((SCS)Ni(II) pincer complex). Binds Ni(2+), and functions in nickel delivery to pyridinium-3,5-bisthiocarboxylic acid mononucleotide (P2TMN), to form the mature cofactor. Is thus probably required for the activation of nickel-pincer cofactor-dependent enzymes.</text>
</comment>
<comment type="caution">
    <text evidence="4">The sequence shown here is derived from an EMBL/GenBank/DDBJ whole genome shotgun (WGS) entry which is preliminary data.</text>
</comment>
<reference evidence="4 5" key="1">
    <citation type="submission" date="2020-02" db="EMBL/GenBank/DDBJ databases">
        <title>Draft genome sequence of Limisphaera ngatamarikiensis NGM72.4T, a thermophilic Verrucomicrobia grouped in subdivision 3.</title>
        <authorList>
            <person name="Carere C.R."/>
            <person name="Steen J."/>
            <person name="Hugenholtz P."/>
            <person name="Stott M.B."/>
        </authorList>
    </citation>
    <scope>NUCLEOTIDE SEQUENCE [LARGE SCALE GENOMIC DNA]</scope>
    <source>
        <strain evidence="4 5">NGM72.4</strain>
    </source>
</reference>
<dbReference type="EC" id="4.99.1.12" evidence="2"/>
<evidence type="ECO:0000256" key="3">
    <source>
        <dbReference type="SAM" id="MobiDB-lite"/>
    </source>
</evidence>
<comment type="catalytic activity">
    <reaction evidence="2">
        <text>Ni(II)-pyridinium-3,5-bisthiocarboxylate mononucleotide = pyridinium-3,5-bisthiocarboxylate mononucleotide + Ni(2+)</text>
        <dbReference type="Rhea" id="RHEA:54784"/>
        <dbReference type="ChEBI" id="CHEBI:49786"/>
        <dbReference type="ChEBI" id="CHEBI:137372"/>
        <dbReference type="ChEBI" id="CHEBI:137373"/>
        <dbReference type="EC" id="4.99.1.12"/>
    </reaction>
</comment>
<keyword evidence="1 2" id="KW-0533">Nickel</keyword>
<dbReference type="NCBIfam" id="TIGR00299">
    <property type="entry name" value="nickel pincer cofactor biosynthesis protein LarC"/>
    <property type="match status" value="1"/>
</dbReference>
<comment type="similarity">
    <text evidence="2">Belongs to the LarC family.</text>
</comment>
<feature type="region of interest" description="Disordered" evidence="3">
    <location>
        <begin position="62"/>
        <end position="90"/>
    </location>
</feature>
<name>A0A6M1RML0_9BACT</name>
<keyword evidence="5" id="KW-1185">Reference proteome</keyword>
<dbReference type="PANTHER" id="PTHR36566">
    <property type="entry name" value="NICKEL INSERTION PROTEIN-RELATED"/>
    <property type="match status" value="1"/>
</dbReference>
<dbReference type="HAMAP" id="MF_01074">
    <property type="entry name" value="LarC"/>
    <property type="match status" value="1"/>
</dbReference>
<protein>
    <recommendedName>
        <fullName evidence="2">Pyridinium-3,5-bisthiocarboxylic acid mononucleotide nickel insertion protein</fullName>
        <shortName evidence="2">P2TMN nickel insertion protein</shortName>
        <ecNumber evidence="2">4.99.1.12</ecNumber>
    </recommendedName>
    <alternativeName>
        <fullName evidence="2">Nickel-pincer cofactor biosynthesis protein LarC</fullName>
    </alternativeName>
</protein>
<dbReference type="GO" id="GO:0051604">
    <property type="term" value="P:protein maturation"/>
    <property type="evidence" value="ECO:0007669"/>
    <property type="project" value="UniProtKB-UniRule"/>
</dbReference>
<dbReference type="GO" id="GO:0016151">
    <property type="term" value="F:nickel cation binding"/>
    <property type="evidence" value="ECO:0007669"/>
    <property type="project" value="UniProtKB-UniRule"/>
</dbReference>
<feature type="compositionally biased region" description="Basic and acidic residues" evidence="3">
    <location>
        <begin position="73"/>
        <end position="84"/>
    </location>
</feature>
<dbReference type="PANTHER" id="PTHR36566:SF1">
    <property type="entry name" value="PYRIDINIUM-3,5-BISTHIOCARBOXYLIC ACID MONONUCLEOTIDE NICKEL INSERTION PROTEIN"/>
    <property type="match status" value="1"/>
</dbReference>
<sequence>MDLLYLDLCAGISGDMLLGALFDLGVDPRYVESELRKVPLGPWHWHVYRSTHGAIAGHRVEVHPTHAGPNPHDTSHPHPHEPGSQHHQHRTFREIQQLIETSSLSPWVRQKAVALFRRIAEAESRIHGQPLDTVHFHEVGAVDSLVDILGGCIALESLGRPRVEAGPVVDGTGWIDCAHGRFPLPAPATLAILGARGIPISQCEEPYELVTPTGAAFLAEFVERFGPMQNLVAQRIGFGLGQRVLRTRPNVLRAVLGPLTPPAADAQGRWDWEQDEVAVLETNLDDATGEQLGRFMELALQAGAWDVFYAPVQMKKHRPGVWLTVLCRPADADRLTELILRETPALGVRRSVRERRKLRRHTTEVQTAYGAVRVKCGLLNGRVVQLKPEWDDCCRRAMEHGVEARTVWQAAVAAALSAAAQPVETEG</sequence>
<organism evidence="4 5">
    <name type="scientific">Limisphaera ngatamarikiensis</name>
    <dbReference type="NCBI Taxonomy" id="1324935"/>
    <lineage>
        <taxon>Bacteria</taxon>
        <taxon>Pseudomonadati</taxon>
        <taxon>Verrucomicrobiota</taxon>
        <taxon>Verrucomicrobiia</taxon>
        <taxon>Limisphaerales</taxon>
        <taxon>Limisphaeraceae</taxon>
        <taxon>Limisphaera</taxon>
    </lineage>
</organism>
<evidence type="ECO:0000313" key="4">
    <source>
        <dbReference type="EMBL" id="NGO37965.1"/>
    </source>
</evidence>
<evidence type="ECO:0000256" key="1">
    <source>
        <dbReference type="ARBA" id="ARBA00022596"/>
    </source>
</evidence>
<dbReference type="EMBL" id="JAAKYA010000006">
    <property type="protein sequence ID" value="NGO37965.1"/>
    <property type="molecule type" value="Genomic_DNA"/>
</dbReference>